<dbReference type="EMBL" id="MU839031">
    <property type="protein sequence ID" value="KAK1762988.1"/>
    <property type="molecule type" value="Genomic_DNA"/>
</dbReference>
<feature type="compositionally biased region" description="Basic and acidic residues" evidence="1">
    <location>
        <begin position="591"/>
        <end position="601"/>
    </location>
</feature>
<organism evidence="2 3">
    <name type="scientific">Phialemonium atrogriseum</name>
    <dbReference type="NCBI Taxonomy" id="1093897"/>
    <lineage>
        <taxon>Eukaryota</taxon>
        <taxon>Fungi</taxon>
        <taxon>Dikarya</taxon>
        <taxon>Ascomycota</taxon>
        <taxon>Pezizomycotina</taxon>
        <taxon>Sordariomycetes</taxon>
        <taxon>Sordariomycetidae</taxon>
        <taxon>Cephalothecales</taxon>
        <taxon>Cephalothecaceae</taxon>
        <taxon>Phialemonium</taxon>
    </lineage>
</organism>
<evidence type="ECO:0000256" key="1">
    <source>
        <dbReference type="SAM" id="MobiDB-lite"/>
    </source>
</evidence>
<evidence type="ECO:0000313" key="2">
    <source>
        <dbReference type="EMBL" id="KAK1762988.1"/>
    </source>
</evidence>
<feature type="compositionally biased region" description="Basic and acidic residues" evidence="1">
    <location>
        <begin position="464"/>
        <end position="473"/>
    </location>
</feature>
<keyword evidence="3" id="KW-1185">Reference proteome</keyword>
<dbReference type="GeneID" id="85308172"/>
<gene>
    <name evidence="2" type="ORF">QBC33DRAFT_460385</name>
</gene>
<name>A0AAJ0FH36_9PEZI</name>
<evidence type="ECO:0000313" key="3">
    <source>
        <dbReference type="Proteomes" id="UP001244011"/>
    </source>
</evidence>
<feature type="region of interest" description="Disordered" evidence="1">
    <location>
        <begin position="455"/>
        <end position="478"/>
    </location>
</feature>
<comment type="caution">
    <text evidence="2">The sequence shown here is derived from an EMBL/GenBank/DDBJ whole genome shotgun (WGS) entry which is preliminary data.</text>
</comment>
<sequence>MVVSLRGGAKIPPLINYPLANIPKDRLAQFKKAPTAPVKLTPLYGFQGMVHFNHHKPTSLADALDRLLGLGNRNRVHVTFAMYERNADSSGKKKPPIIKSGVSLQTEMLYQAEMQVLGWVNKYVTDPAYDSKYALFVCAMKEPLPQHWEPVDMTKERVLRLKLPVGTPLDRGDCAYIRVPTKTVGVWHENIYGPWIEAAARLLWWDRTPNRYIHPEIPDALIGGSTTKPESSYGAQSFPADVFNDLITAWEVGRVAQNLHMTDFSPPQRPAWAIYMPGYYVSKLEDLDYVHPGQTESAEVTIESVVKNALHPAQFLAVTHIDAWLPGTAFYLPGESEKEVYPIIVQHQGRKSSKQGKIDSTIKELHRMRIPDTGNERGSGYAPFIVIRPRFGGPEGYTVFDSDNGSISFTLTDGMTLAKFKESVASSRKGTPSAKQPGEKGLSISISHAYCDWQSPPGSAPEAARPKNIDRARKSGGPLLRDPTKLSYLVTPTMTEHEFQIILRRITSPYLVYDVVETSETPGLDLGKHPWGYMDIYKSKGVFDQCNPPAVLRYGYYKAEDIGHGFKRDMSKLAKEPPKPPKGVRFQGQSEKPETSAKKPPDGVTPDFYGLKPKPPRQPLSSQEKAQVMREATWDKAPSVHTHMTIPINAPPVEAVLKTGSDSVPALSLGVLTPTEQQRMRMDYYVLRNTALQRSQKCPYRGCSRVFKINDVDRLQQHLDDIHAGEKCNFCDITLFKHWSDDQKQAHFINKHFECFALENPWKHDDAISIRSEGRVDLDREWRWNFCARCGRDHRSLDVKADRTLHNNLCFPGSKHGQRDLTACSKCGNFVRAGKTHTHRCPDRVEEDEQPHCWRCGLPLGLFTRAYRHKHIAGCKGRNNVVDQFCPWCGISFDDSPIAKLKHLRQCGLRPLDADGPIDLATGQPWPVVVPGEQGKPGPAAAAAAAGPTSTAPGGDEAAKLWEQLREKNETLAAISYAHQVTLGHLRKSDEVNKLLKEKFDHLHQTYNEDVKAPLVELQAEFEKWRNSKKAAAALALETATAG</sequence>
<dbReference type="RefSeq" id="XP_060279201.1">
    <property type="nucleotide sequence ID" value="XM_060424985.1"/>
</dbReference>
<proteinExistence type="predicted"/>
<reference evidence="2" key="1">
    <citation type="submission" date="2023-06" db="EMBL/GenBank/DDBJ databases">
        <title>Genome-scale phylogeny and comparative genomics of the fungal order Sordariales.</title>
        <authorList>
            <consortium name="Lawrence Berkeley National Laboratory"/>
            <person name="Hensen N."/>
            <person name="Bonometti L."/>
            <person name="Westerberg I."/>
            <person name="Brannstrom I.O."/>
            <person name="Guillou S."/>
            <person name="Cros-Aarteil S."/>
            <person name="Calhoun S."/>
            <person name="Haridas S."/>
            <person name="Kuo A."/>
            <person name="Mondo S."/>
            <person name="Pangilinan J."/>
            <person name="Riley R."/>
            <person name="Labutti K."/>
            <person name="Andreopoulos B."/>
            <person name="Lipzen A."/>
            <person name="Chen C."/>
            <person name="Yanf M."/>
            <person name="Daum C."/>
            <person name="Ng V."/>
            <person name="Clum A."/>
            <person name="Steindorff A."/>
            <person name="Ohm R."/>
            <person name="Martin F."/>
            <person name="Silar P."/>
            <person name="Natvig D."/>
            <person name="Lalanne C."/>
            <person name="Gautier V."/>
            <person name="Ament-Velasquez S.L."/>
            <person name="Kruys A."/>
            <person name="Hutchinson M.I."/>
            <person name="Powell A.J."/>
            <person name="Barry K."/>
            <person name="Miller A.N."/>
            <person name="Grigoriev I.V."/>
            <person name="Debuchy R."/>
            <person name="Gladieux P."/>
            <person name="Thoren M.H."/>
            <person name="Johannesson H."/>
        </authorList>
    </citation>
    <scope>NUCLEOTIDE SEQUENCE</scope>
    <source>
        <strain evidence="2">8032-3</strain>
    </source>
</reference>
<feature type="compositionally biased region" description="Low complexity" evidence="1">
    <location>
        <begin position="937"/>
        <end position="955"/>
    </location>
</feature>
<dbReference type="AlphaFoldDB" id="A0AAJ0FH36"/>
<protein>
    <submittedName>
        <fullName evidence="2">Uncharacterized protein</fullName>
    </submittedName>
</protein>
<feature type="region of interest" description="Disordered" evidence="1">
    <location>
        <begin position="571"/>
        <end position="622"/>
    </location>
</feature>
<feature type="region of interest" description="Disordered" evidence="1">
    <location>
        <begin position="932"/>
        <end position="955"/>
    </location>
</feature>
<accession>A0AAJ0FH36</accession>
<dbReference type="Proteomes" id="UP001244011">
    <property type="component" value="Unassembled WGS sequence"/>
</dbReference>